<organism evidence="1 2">
    <name type="scientific">Brevundimonas alba</name>
    <dbReference type="NCBI Taxonomy" id="74314"/>
    <lineage>
        <taxon>Bacteria</taxon>
        <taxon>Pseudomonadati</taxon>
        <taxon>Pseudomonadota</taxon>
        <taxon>Alphaproteobacteria</taxon>
        <taxon>Caulobacterales</taxon>
        <taxon>Caulobacteraceae</taxon>
        <taxon>Brevundimonas</taxon>
    </lineage>
</organism>
<evidence type="ECO:0000313" key="2">
    <source>
        <dbReference type="Proteomes" id="UP000587415"/>
    </source>
</evidence>
<dbReference type="EMBL" id="JAATJM010000001">
    <property type="protein sequence ID" value="NJC40867.1"/>
    <property type="molecule type" value="Genomic_DNA"/>
</dbReference>
<proteinExistence type="predicted"/>
<protein>
    <submittedName>
        <fullName evidence="1">Uncharacterized protein</fullName>
    </submittedName>
</protein>
<dbReference type="AlphaFoldDB" id="A0A7X6BMX6"/>
<sequence length="77" mass="8200">MSAYYCIVNLPGVPVREIAAINAADDAAAHTRMIDLSAGWAGFETIALYEGERPVSVLANPRWGFPPEPLEPGCQAA</sequence>
<keyword evidence="2" id="KW-1185">Reference proteome</keyword>
<dbReference type="Proteomes" id="UP000587415">
    <property type="component" value="Unassembled WGS sequence"/>
</dbReference>
<evidence type="ECO:0000313" key="1">
    <source>
        <dbReference type="EMBL" id="NJC40867.1"/>
    </source>
</evidence>
<gene>
    <name evidence="1" type="ORF">GGQ87_001125</name>
</gene>
<dbReference type="RefSeq" id="WP_168045705.1">
    <property type="nucleotide sequence ID" value="NZ_JAATJM010000001.1"/>
</dbReference>
<accession>A0A7X6BMX6</accession>
<name>A0A7X6BMX6_9CAUL</name>
<comment type="caution">
    <text evidence="1">The sequence shown here is derived from an EMBL/GenBank/DDBJ whole genome shotgun (WGS) entry which is preliminary data.</text>
</comment>
<reference evidence="1 2" key="1">
    <citation type="submission" date="2020-03" db="EMBL/GenBank/DDBJ databases">
        <title>Genomic Encyclopedia of Type Strains, Phase IV (KMG-IV): sequencing the most valuable type-strain genomes for metagenomic binning, comparative biology and taxonomic classification.</title>
        <authorList>
            <person name="Goeker M."/>
        </authorList>
    </citation>
    <scope>NUCLEOTIDE SEQUENCE [LARGE SCALE GENOMIC DNA]</scope>
    <source>
        <strain evidence="1 2">DSM 4736</strain>
    </source>
</reference>